<comment type="caution">
    <text evidence="4">The sequence shown here is derived from an EMBL/GenBank/DDBJ whole genome shotgun (WGS) entry which is preliminary data.</text>
</comment>
<proteinExistence type="predicted"/>
<keyword evidence="2" id="KW-0472">Membrane</keyword>
<feature type="transmembrane region" description="Helical" evidence="2">
    <location>
        <begin position="191"/>
        <end position="209"/>
    </location>
</feature>
<keyword evidence="2" id="KW-1133">Transmembrane helix</keyword>
<dbReference type="Proteomes" id="UP001595859">
    <property type="component" value="Unassembled WGS sequence"/>
</dbReference>
<reference evidence="5" key="1">
    <citation type="journal article" date="2019" name="Int. J. Syst. Evol. Microbiol.">
        <title>The Global Catalogue of Microorganisms (GCM) 10K type strain sequencing project: providing services to taxonomists for standard genome sequencing and annotation.</title>
        <authorList>
            <consortium name="The Broad Institute Genomics Platform"/>
            <consortium name="The Broad Institute Genome Sequencing Center for Infectious Disease"/>
            <person name="Wu L."/>
            <person name="Ma J."/>
        </authorList>
    </citation>
    <scope>NUCLEOTIDE SEQUENCE [LARGE SCALE GENOMIC DNA]</scope>
    <source>
        <strain evidence="5">ZS-22-S1</strain>
    </source>
</reference>
<evidence type="ECO:0000313" key="4">
    <source>
        <dbReference type="EMBL" id="MFC4852784.1"/>
    </source>
</evidence>
<protein>
    <submittedName>
        <fullName evidence="4">Phosphatase PAP2 family protein</fullName>
    </submittedName>
</protein>
<evidence type="ECO:0000259" key="3">
    <source>
        <dbReference type="SMART" id="SM00014"/>
    </source>
</evidence>
<dbReference type="SMART" id="SM00014">
    <property type="entry name" value="acidPPc"/>
    <property type="match status" value="1"/>
</dbReference>
<feature type="compositionally biased region" description="Pro residues" evidence="1">
    <location>
        <begin position="233"/>
        <end position="242"/>
    </location>
</feature>
<gene>
    <name evidence="4" type="ORF">ACFPCV_04645</name>
</gene>
<dbReference type="RefSeq" id="WP_378054739.1">
    <property type="nucleotide sequence ID" value="NZ_JBHSIS010000002.1"/>
</dbReference>
<organism evidence="4 5">
    <name type="scientific">Actinophytocola glycyrrhizae</name>
    <dbReference type="NCBI Taxonomy" id="2044873"/>
    <lineage>
        <taxon>Bacteria</taxon>
        <taxon>Bacillati</taxon>
        <taxon>Actinomycetota</taxon>
        <taxon>Actinomycetes</taxon>
        <taxon>Pseudonocardiales</taxon>
        <taxon>Pseudonocardiaceae</taxon>
    </lineage>
</organism>
<keyword evidence="5" id="KW-1185">Reference proteome</keyword>
<dbReference type="Pfam" id="PF01569">
    <property type="entry name" value="PAP2"/>
    <property type="match status" value="1"/>
</dbReference>
<dbReference type="InterPro" id="IPR000326">
    <property type="entry name" value="PAP2/HPO"/>
</dbReference>
<dbReference type="PANTHER" id="PTHR14969:SF13">
    <property type="entry name" value="AT30094P"/>
    <property type="match status" value="1"/>
</dbReference>
<feature type="transmembrane region" description="Helical" evidence="2">
    <location>
        <begin position="93"/>
        <end position="114"/>
    </location>
</feature>
<feature type="transmembrane region" description="Helical" evidence="2">
    <location>
        <begin position="165"/>
        <end position="185"/>
    </location>
</feature>
<dbReference type="EMBL" id="JBHSIS010000002">
    <property type="protein sequence ID" value="MFC4852784.1"/>
    <property type="molecule type" value="Genomic_DNA"/>
</dbReference>
<evidence type="ECO:0000256" key="2">
    <source>
        <dbReference type="SAM" id="Phobius"/>
    </source>
</evidence>
<dbReference type="SUPFAM" id="SSF48317">
    <property type="entry name" value="Acid phosphatase/Vanadium-dependent haloperoxidase"/>
    <property type="match status" value="1"/>
</dbReference>
<feature type="region of interest" description="Disordered" evidence="1">
    <location>
        <begin position="214"/>
        <end position="242"/>
    </location>
</feature>
<evidence type="ECO:0000313" key="5">
    <source>
        <dbReference type="Proteomes" id="UP001595859"/>
    </source>
</evidence>
<feature type="domain" description="Phosphatidic acid phosphatase type 2/haloperoxidase" evidence="3">
    <location>
        <begin position="93"/>
        <end position="206"/>
    </location>
</feature>
<feature type="transmembrane region" description="Helical" evidence="2">
    <location>
        <begin position="68"/>
        <end position="86"/>
    </location>
</feature>
<dbReference type="InterPro" id="IPR036938">
    <property type="entry name" value="PAP2/HPO_sf"/>
</dbReference>
<feature type="transmembrane region" description="Helical" evidence="2">
    <location>
        <begin position="134"/>
        <end position="153"/>
    </location>
</feature>
<dbReference type="PANTHER" id="PTHR14969">
    <property type="entry name" value="SPHINGOSINE-1-PHOSPHATE PHOSPHOHYDROLASE"/>
    <property type="match status" value="1"/>
</dbReference>
<dbReference type="Gene3D" id="1.20.144.10">
    <property type="entry name" value="Phosphatidic acid phosphatase type 2/haloperoxidase"/>
    <property type="match status" value="1"/>
</dbReference>
<evidence type="ECO:0000256" key="1">
    <source>
        <dbReference type="SAM" id="MobiDB-lite"/>
    </source>
</evidence>
<sequence length="242" mass="25804">MLHHPWQSLGVLTVTWVLLIGALAGLGTLLSRTSGPALGWDRAVVAWLAGHRDPTLTAVLHHVGQLGSTRMVMLAVLVAAPLAVAITRTWQPVLLLAVGLLGELTLFLATTAIVDRHRPDVPQLNPNLPPTSSFPSGHVAATLVVYTGIALLAHRLLRSWWRWPLVAAAAAVPVLVAVQRLYAGVHYPTDILGSALLALPWILVCRHVLRTEDRTGRPHSGWRRTTGEGAISIPPPTGGPGA</sequence>
<accession>A0ABV9RVU3</accession>
<keyword evidence="2" id="KW-0812">Transmembrane</keyword>
<name>A0ABV9RVU3_9PSEU</name>